<dbReference type="AlphaFoldDB" id="A0A8D5JQX7"/>
<accession>A0A8D5JQX7</accession>
<feature type="domain" description="Serine dehydratase-like alpha subunit" evidence="2">
    <location>
        <begin position="194"/>
        <end position="429"/>
    </location>
</feature>
<dbReference type="KEGG" id="dbk:DGMP_36230"/>
<evidence type="ECO:0000313" key="3">
    <source>
        <dbReference type="EMBL" id="BCL62930.1"/>
    </source>
</evidence>
<dbReference type="HAMAP" id="MF_01845">
    <property type="entry name" value="UPF0597"/>
    <property type="match status" value="1"/>
</dbReference>
<dbReference type="PANTHER" id="PTHR30501:SF2">
    <property type="entry name" value="UPF0597 PROTEIN YHAM"/>
    <property type="match status" value="1"/>
</dbReference>
<name>A0A8D5JQX7_9BACT</name>
<dbReference type="PANTHER" id="PTHR30501">
    <property type="entry name" value="UPF0597 PROTEIN YHAM"/>
    <property type="match status" value="1"/>
</dbReference>
<dbReference type="PIRSF" id="PIRSF006054">
    <property type="entry name" value="UCP006054"/>
    <property type="match status" value="1"/>
</dbReference>
<comment type="similarity">
    <text evidence="1">Belongs to the UPF0597 family.</text>
</comment>
<dbReference type="RefSeq" id="WP_228855233.1">
    <property type="nucleotide sequence ID" value="NZ_AP024086.1"/>
</dbReference>
<keyword evidence="4" id="KW-1185">Reference proteome</keyword>
<reference evidence="3" key="1">
    <citation type="submission" date="2020-09" db="EMBL/GenBank/DDBJ databases">
        <title>Desulfogranum mesoprofundum gen. nov., sp. nov., a novel mesophilic, sulfate-reducing chemolithoautotroph isolated from a deep-sea hydrothermal vent chimney in the Suiyo Seamount.</title>
        <authorList>
            <person name="Hashimoto Y."/>
            <person name="Nakagawa S."/>
        </authorList>
    </citation>
    <scope>NUCLEOTIDE SEQUENCE</scope>
    <source>
        <strain evidence="3">KT2</strain>
    </source>
</reference>
<dbReference type="EMBL" id="AP024086">
    <property type="protein sequence ID" value="BCL62930.1"/>
    <property type="molecule type" value="Genomic_DNA"/>
</dbReference>
<dbReference type="InterPro" id="IPR005130">
    <property type="entry name" value="Ser_deHydtase-like_asu"/>
</dbReference>
<evidence type="ECO:0000313" key="4">
    <source>
        <dbReference type="Proteomes" id="UP000826725"/>
    </source>
</evidence>
<organism evidence="3 4">
    <name type="scientific">Desulfomarina profundi</name>
    <dbReference type="NCBI Taxonomy" id="2772557"/>
    <lineage>
        <taxon>Bacteria</taxon>
        <taxon>Pseudomonadati</taxon>
        <taxon>Thermodesulfobacteriota</taxon>
        <taxon>Desulfobulbia</taxon>
        <taxon>Desulfobulbales</taxon>
        <taxon>Desulfobulbaceae</taxon>
        <taxon>Desulfomarina</taxon>
    </lineage>
</organism>
<dbReference type="GO" id="GO:0019450">
    <property type="term" value="P:L-cysteine catabolic process to pyruvate"/>
    <property type="evidence" value="ECO:0007669"/>
    <property type="project" value="TreeGrafter"/>
</dbReference>
<evidence type="ECO:0000259" key="2">
    <source>
        <dbReference type="Pfam" id="PF03313"/>
    </source>
</evidence>
<proteinExistence type="inferred from homology"/>
<dbReference type="Proteomes" id="UP000826725">
    <property type="component" value="Chromosome"/>
</dbReference>
<gene>
    <name evidence="3" type="ORF">DGMP_36230</name>
</gene>
<sequence length="444" mass="47012">MNFTVKDILEMEVTLALGCTEPVAIALGAAAAVSVLPEKTAIDAIEITIDPNIYKNGMAVTIPGSDNMQGLDTAAALGAFGGNPVRGLEVLANLDDEAISRARQLLNEDKVTVTLREEPGLYVHTTITAGENMAESLIIDLHNNIASLKFNGTEIKDSPLLSTSTKKGTKHPLVELENWLRELTLEDILELTADLDDDDLNFLEEGVRHNLALAEHGLKYGTGLGIGKAIDRLVKQKLLVKDMSTSARRLTSAAADARMGGVNLPAMSSAGSGNHGLTAILPIWAVKDFIDHDRETILRAIGLSHIITAYVKAHTGRLSAVCGCSVAAGAGATAGITYLVGGDVHHMEGAIKNILEDLAGVICDGAKAGCAIKLNTAAGAAVQAALFSLQGVNVKDTDGIIGDSTRKTIQNMGELSHDGMIQTDKTILKIMLEKQMTREKRKKN</sequence>
<protein>
    <recommendedName>
        <fullName evidence="1">UPF0597 protein DGMP_36230</fullName>
    </recommendedName>
</protein>
<evidence type="ECO:0000256" key="1">
    <source>
        <dbReference type="HAMAP-Rule" id="MF_01845"/>
    </source>
</evidence>
<dbReference type="Pfam" id="PF03313">
    <property type="entry name" value="SDH_alpha"/>
    <property type="match status" value="1"/>
</dbReference>
<dbReference type="InterPro" id="IPR021144">
    <property type="entry name" value="UPF0597"/>
</dbReference>
<dbReference type="GO" id="GO:0080146">
    <property type="term" value="F:L-cysteine desulfhydrase activity"/>
    <property type="evidence" value="ECO:0007669"/>
    <property type="project" value="TreeGrafter"/>
</dbReference>